<dbReference type="SUPFAM" id="SSF51735">
    <property type="entry name" value="NAD(P)-binding Rossmann-fold domains"/>
    <property type="match status" value="1"/>
</dbReference>
<evidence type="ECO:0008006" key="6">
    <source>
        <dbReference type="Google" id="ProtNLM"/>
    </source>
</evidence>
<dbReference type="PRINTS" id="PR00081">
    <property type="entry name" value="GDHRDH"/>
</dbReference>
<evidence type="ECO:0000256" key="1">
    <source>
        <dbReference type="ARBA" id="ARBA00006484"/>
    </source>
</evidence>
<dbReference type="GO" id="GO:0016491">
    <property type="term" value="F:oxidoreductase activity"/>
    <property type="evidence" value="ECO:0007669"/>
    <property type="project" value="UniProtKB-KW"/>
</dbReference>
<gene>
    <name evidence="4" type="ORF">TGAMA5MH_06819</name>
</gene>
<keyword evidence="2" id="KW-0521">NADP</keyword>
<evidence type="ECO:0000256" key="2">
    <source>
        <dbReference type="ARBA" id="ARBA00022857"/>
    </source>
</evidence>
<name>A0A2K0T604_9HYPO</name>
<dbReference type="Gene3D" id="3.40.50.720">
    <property type="entry name" value="NAD(P)-binding Rossmann-like Domain"/>
    <property type="match status" value="1"/>
</dbReference>
<dbReference type="FunFam" id="3.40.50.720:FF:000084">
    <property type="entry name" value="Short-chain dehydrogenase reductase"/>
    <property type="match status" value="1"/>
</dbReference>
<dbReference type="Pfam" id="PF13561">
    <property type="entry name" value="adh_short_C2"/>
    <property type="match status" value="1"/>
</dbReference>
<dbReference type="InterPro" id="IPR036291">
    <property type="entry name" value="NAD(P)-bd_dom_sf"/>
</dbReference>
<dbReference type="InterPro" id="IPR002347">
    <property type="entry name" value="SDR_fam"/>
</dbReference>
<dbReference type="EMBL" id="MTYH01000059">
    <property type="protein sequence ID" value="PNP40953.1"/>
    <property type="molecule type" value="Genomic_DNA"/>
</dbReference>
<sequence length="247" mass="25877">MGRLQGKVALVTGGGAGIGLASAQAFTREGARVAICGRNLETLKAAANLIPGGAVTIQTDVSRLEDLDRLFAQIQVQFGGLDILFCNAGWSQFKPFLSVTEESFDDHIGANFKSTFFSIQKAVPVLRPGASVLINGSVVAGKGWPNTNITAAIKAAIRSLARTLSAELLDRGIRVNTISPGPIDTEFFGRHADDDGAAKKSLHLKINPSKRLGTAEEVAELALFLASDDSVWVVGADYGIDGGAGNL</sequence>
<organism evidence="4 5">
    <name type="scientific">Trichoderma gamsii</name>
    <dbReference type="NCBI Taxonomy" id="398673"/>
    <lineage>
        <taxon>Eukaryota</taxon>
        <taxon>Fungi</taxon>
        <taxon>Dikarya</taxon>
        <taxon>Ascomycota</taxon>
        <taxon>Pezizomycotina</taxon>
        <taxon>Sordariomycetes</taxon>
        <taxon>Hypocreomycetidae</taxon>
        <taxon>Hypocreales</taxon>
        <taxon>Hypocreaceae</taxon>
        <taxon>Trichoderma</taxon>
    </lineage>
</organism>
<proteinExistence type="inferred from homology"/>
<dbReference type="AlphaFoldDB" id="A0A2K0T604"/>
<evidence type="ECO:0000313" key="4">
    <source>
        <dbReference type="EMBL" id="PNP40953.1"/>
    </source>
</evidence>
<dbReference type="Proteomes" id="UP000236546">
    <property type="component" value="Unassembled WGS sequence"/>
</dbReference>
<dbReference type="PANTHER" id="PTHR43669:SF3">
    <property type="entry name" value="ALCOHOL DEHYDROGENASE, PUTATIVE (AFU_ORTHOLOGUE AFUA_3G03445)-RELATED"/>
    <property type="match status" value="1"/>
</dbReference>
<keyword evidence="3" id="KW-0560">Oxidoreductase</keyword>
<comment type="similarity">
    <text evidence="1">Belongs to the short-chain dehydrogenases/reductases (SDR) family.</text>
</comment>
<evidence type="ECO:0000256" key="3">
    <source>
        <dbReference type="ARBA" id="ARBA00023002"/>
    </source>
</evidence>
<evidence type="ECO:0000313" key="5">
    <source>
        <dbReference type="Proteomes" id="UP000236546"/>
    </source>
</evidence>
<comment type="caution">
    <text evidence="4">The sequence shown here is derived from an EMBL/GenBank/DDBJ whole genome shotgun (WGS) entry which is preliminary data.</text>
</comment>
<dbReference type="CDD" id="cd05233">
    <property type="entry name" value="SDR_c"/>
    <property type="match status" value="1"/>
</dbReference>
<dbReference type="OrthoDB" id="47007at2759"/>
<protein>
    <recommendedName>
        <fullName evidence="6">Short-chain dehydrogenase</fullName>
    </recommendedName>
</protein>
<reference evidence="4 5" key="1">
    <citation type="submission" date="2017-02" db="EMBL/GenBank/DDBJ databases">
        <title>Genomes of Trichoderma spp. with biocontrol activity.</title>
        <authorList>
            <person name="Gardiner D."/>
            <person name="Kazan K."/>
            <person name="Vos C."/>
            <person name="Harvey P."/>
        </authorList>
    </citation>
    <scope>NUCLEOTIDE SEQUENCE [LARGE SCALE GENOMIC DNA]</scope>
    <source>
        <strain evidence="4 5">A5MH</strain>
    </source>
</reference>
<accession>A0A2K0T604</accession>
<dbReference type="PANTHER" id="PTHR43669">
    <property type="entry name" value="5-KETO-D-GLUCONATE 5-REDUCTASE"/>
    <property type="match status" value="1"/>
</dbReference>